<dbReference type="Gene3D" id="3.30.70.270">
    <property type="match status" value="2"/>
</dbReference>
<dbReference type="AlphaFoldDB" id="A0AAW1MAT4"/>
<dbReference type="GO" id="GO:0004523">
    <property type="term" value="F:RNA-DNA hybrid ribonuclease activity"/>
    <property type="evidence" value="ECO:0007669"/>
    <property type="project" value="InterPro"/>
</dbReference>
<keyword evidence="5" id="KW-1185">Reference proteome</keyword>
<dbReference type="InterPro" id="IPR043502">
    <property type="entry name" value="DNA/RNA_pol_sf"/>
</dbReference>
<gene>
    <name evidence="4" type="ORF">QE152_g8429</name>
</gene>
<dbReference type="EC" id="2.7.7.49" evidence="1"/>
<keyword evidence="4" id="KW-0695">RNA-directed DNA polymerase</keyword>
<sequence>MSGGQFFCNLDINNAYLHMKLDNESALMQSLSMHKEDLSGIVCFFGNIAIQGRTREELYTRLRAVLDPLRLHGLRLNKKKCTFFAKSITYLGHTIDSKGLHTSPDNVKAILQSPRPNDMSQLRGFLGLVHYYQKFIVNLSTKLHPFYALLRNNVSFKWTKICEKAFNDLKTELSSTKVLIPYRDKLPLILATDASPKGIGAVISHITDGDDQ</sequence>
<evidence type="ECO:0000313" key="5">
    <source>
        <dbReference type="Proteomes" id="UP001458880"/>
    </source>
</evidence>
<accession>A0AAW1MAT4</accession>
<reference evidence="4 5" key="1">
    <citation type="journal article" date="2024" name="BMC Genomics">
        <title>De novo assembly and annotation of Popillia japonica's genome with initial clues to its potential as an invasive pest.</title>
        <authorList>
            <person name="Cucini C."/>
            <person name="Boschi S."/>
            <person name="Funari R."/>
            <person name="Cardaioli E."/>
            <person name="Iannotti N."/>
            <person name="Marturano G."/>
            <person name="Paoli F."/>
            <person name="Bruttini M."/>
            <person name="Carapelli A."/>
            <person name="Frati F."/>
            <person name="Nardi F."/>
        </authorList>
    </citation>
    <scope>NUCLEOTIDE SEQUENCE [LARGE SCALE GENOMIC DNA]</scope>
    <source>
        <strain evidence="4">DMR45628</strain>
    </source>
</reference>
<dbReference type="FunFam" id="3.30.70.270:FF:000020">
    <property type="entry name" value="Transposon Tf2-6 polyprotein-like Protein"/>
    <property type="match status" value="1"/>
</dbReference>
<name>A0AAW1MAT4_POPJA</name>
<evidence type="ECO:0000259" key="3">
    <source>
        <dbReference type="Pfam" id="PF17919"/>
    </source>
</evidence>
<dbReference type="PANTHER" id="PTHR37984">
    <property type="entry name" value="PROTEIN CBG26694"/>
    <property type="match status" value="1"/>
</dbReference>
<keyword evidence="4" id="KW-0548">Nucleotidyltransferase</keyword>
<dbReference type="SUPFAM" id="SSF56672">
    <property type="entry name" value="DNA/RNA polymerases"/>
    <property type="match status" value="1"/>
</dbReference>
<comment type="caution">
    <text evidence="4">The sequence shown here is derived from an EMBL/GenBank/DDBJ whole genome shotgun (WGS) entry which is preliminary data.</text>
</comment>
<dbReference type="PANTHER" id="PTHR37984:SF5">
    <property type="entry name" value="PROTEIN NYNRIN-LIKE"/>
    <property type="match status" value="1"/>
</dbReference>
<evidence type="ECO:0000256" key="2">
    <source>
        <dbReference type="ARBA" id="ARBA00023268"/>
    </source>
</evidence>
<evidence type="ECO:0000313" key="4">
    <source>
        <dbReference type="EMBL" id="KAK9743631.1"/>
    </source>
</evidence>
<organism evidence="4 5">
    <name type="scientific">Popillia japonica</name>
    <name type="common">Japanese beetle</name>
    <dbReference type="NCBI Taxonomy" id="7064"/>
    <lineage>
        <taxon>Eukaryota</taxon>
        <taxon>Metazoa</taxon>
        <taxon>Ecdysozoa</taxon>
        <taxon>Arthropoda</taxon>
        <taxon>Hexapoda</taxon>
        <taxon>Insecta</taxon>
        <taxon>Pterygota</taxon>
        <taxon>Neoptera</taxon>
        <taxon>Endopterygota</taxon>
        <taxon>Coleoptera</taxon>
        <taxon>Polyphaga</taxon>
        <taxon>Scarabaeiformia</taxon>
        <taxon>Scarabaeidae</taxon>
        <taxon>Rutelinae</taxon>
        <taxon>Popillia</taxon>
    </lineage>
</organism>
<feature type="domain" description="Reverse transcriptase/retrotransposon-derived protein RNase H-like" evidence="3">
    <location>
        <begin position="158"/>
        <end position="209"/>
    </location>
</feature>
<dbReference type="GO" id="GO:0003964">
    <property type="term" value="F:RNA-directed DNA polymerase activity"/>
    <property type="evidence" value="ECO:0007669"/>
    <property type="project" value="UniProtKB-KW"/>
</dbReference>
<protein>
    <recommendedName>
        <fullName evidence="1">RNA-directed DNA polymerase</fullName>
        <ecNumber evidence="1">2.7.7.49</ecNumber>
    </recommendedName>
</protein>
<dbReference type="EMBL" id="JASPKY010000067">
    <property type="protein sequence ID" value="KAK9743631.1"/>
    <property type="molecule type" value="Genomic_DNA"/>
</dbReference>
<dbReference type="InterPro" id="IPR050951">
    <property type="entry name" value="Retrovirus_Pol_polyprotein"/>
</dbReference>
<dbReference type="Proteomes" id="UP001458880">
    <property type="component" value="Unassembled WGS sequence"/>
</dbReference>
<proteinExistence type="predicted"/>
<dbReference type="Pfam" id="PF17919">
    <property type="entry name" value="RT_RNaseH_2"/>
    <property type="match status" value="1"/>
</dbReference>
<keyword evidence="4" id="KW-0808">Transferase</keyword>
<dbReference type="InterPro" id="IPR041577">
    <property type="entry name" value="RT_RNaseH_2"/>
</dbReference>
<dbReference type="InterPro" id="IPR043128">
    <property type="entry name" value="Rev_trsase/Diguanyl_cyclase"/>
</dbReference>
<keyword evidence="2" id="KW-0511">Multifunctional enzyme</keyword>
<evidence type="ECO:0000256" key="1">
    <source>
        <dbReference type="ARBA" id="ARBA00012493"/>
    </source>
</evidence>